<organism evidence="7 8">
    <name type="scientific">Adlercreutzia mucosicola</name>
    <dbReference type="NCBI Taxonomy" id="580026"/>
    <lineage>
        <taxon>Bacteria</taxon>
        <taxon>Bacillati</taxon>
        <taxon>Actinomycetota</taxon>
        <taxon>Coriobacteriia</taxon>
        <taxon>Eggerthellales</taxon>
        <taxon>Eggerthellaceae</taxon>
        <taxon>Adlercreutzia</taxon>
    </lineage>
</organism>
<protein>
    <submittedName>
        <fullName evidence="7">FAD-dependent oxidoreductase</fullName>
    </submittedName>
</protein>
<comment type="caution">
    <text evidence="7">The sequence shown here is derived from an EMBL/GenBank/DDBJ whole genome shotgun (WGS) entry which is preliminary data.</text>
</comment>
<dbReference type="Proteomes" id="UP000463388">
    <property type="component" value="Unassembled WGS sequence"/>
</dbReference>
<dbReference type="RefSeq" id="WP_160344580.1">
    <property type="nucleotide sequence ID" value="NZ_WSRR01000002.1"/>
</dbReference>
<dbReference type="GO" id="GO:0033765">
    <property type="term" value="F:steroid dehydrogenase activity, acting on the CH-CH group of donors"/>
    <property type="evidence" value="ECO:0007669"/>
    <property type="project" value="UniProtKB-ARBA"/>
</dbReference>
<gene>
    <name evidence="7" type="ORF">GKZ27_01670</name>
</gene>
<keyword evidence="5" id="KW-0732">Signal</keyword>
<dbReference type="SUPFAM" id="SSF56425">
    <property type="entry name" value="Succinate dehydrogenase/fumarate reductase flavoprotein, catalytic domain"/>
    <property type="match status" value="1"/>
</dbReference>
<feature type="chain" id="PRO_5038734566" evidence="5">
    <location>
        <begin position="22"/>
        <end position="532"/>
    </location>
</feature>
<evidence type="ECO:0000259" key="6">
    <source>
        <dbReference type="Pfam" id="PF00890"/>
    </source>
</evidence>
<evidence type="ECO:0000256" key="1">
    <source>
        <dbReference type="ARBA" id="ARBA00001974"/>
    </source>
</evidence>
<feature type="signal peptide" evidence="5">
    <location>
        <begin position="1"/>
        <end position="21"/>
    </location>
</feature>
<dbReference type="EMBL" id="WSRR01000002">
    <property type="protein sequence ID" value="MVX60184.1"/>
    <property type="molecule type" value="Genomic_DNA"/>
</dbReference>
<keyword evidence="8" id="KW-1185">Reference proteome</keyword>
<evidence type="ECO:0000256" key="3">
    <source>
        <dbReference type="ARBA" id="ARBA00022827"/>
    </source>
</evidence>
<dbReference type="Gene3D" id="3.50.50.60">
    <property type="entry name" value="FAD/NAD(P)-binding domain"/>
    <property type="match status" value="1"/>
</dbReference>
<sequence length="532" mass="54819">MEMSRRGFVASLGIMAAGATASLAGCAPSAPSDKNEMANTSTGAGVAAAGVAAEPASWDAEADVVVIGAGGAGLAAAVAAGQEGASVIVLESAKMAGGNTVLSTGMMQCAATDEQAAIMGVTDDSVEKHIEYYMQASEGMADRDLVTLMCTEAPNALQFMRDRGVVYDFVLGNGPIPFVDPDVCRPRIHFCATPNEEGLMGGALHIDVLMKECESLGVEIIYDAPGEALVRNGSGVITGVVDASGKTYHGKKGVVIATCSYDRNEEMARMFSPHMARTMEENRQRTCLTNDGKGILMGMAAGAALAGMGGALGIGPLIGGTPTLPGTPEVGGIMVNKNGLRFVNETGHYGWVIEQTYAQEQGKAWGIFDQTVANQGPAAVASAISGLGEDWDAEVESGNVFRADTLEELASQTGINANNLKSTVAKWNEDMANGGKDTVFEGRTCGMTPISTPPYYALPCLDYNLGGIGGLRINTKGQVLDTCGEPIPHLYAAGQAAGGVMVTWYPGTGTGVLTTMVFGLTAGKNVAAESEV</sequence>
<dbReference type="Gene3D" id="3.90.700.10">
    <property type="entry name" value="Succinate dehydrogenase/fumarate reductase flavoprotein, catalytic domain"/>
    <property type="match status" value="1"/>
</dbReference>
<dbReference type="SUPFAM" id="SSF51905">
    <property type="entry name" value="FAD/NAD(P)-binding domain"/>
    <property type="match status" value="1"/>
</dbReference>
<evidence type="ECO:0000313" key="8">
    <source>
        <dbReference type="Proteomes" id="UP000463388"/>
    </source>
</evidence>
<evidence type="ECO:0000256" key="4">
    <source>
        <dbReference type="ARBA" id="ARBA00023002"/>
    </source>
</evidence>
<keyword evidence="2" id="KW-0285">Flavoprotein</keyword>
<dbReference type="GO" id="GO:0008202">
    <property type="term" value="P:steroid metabolic process"/>
    <property type="evidence" value="ECO:0007669"/>
    <property type="project" value="UniProtKB-ARBA"/>
</dbReference>
<dbReference type="InterPro" id="IPR050315">
    <property type="entry name" value="FAD-oxidoreductase_2"/>
</dbReference>
<evidence type="ECO:0000256" key="5">
    <source>
        <dbReference type="SAM" id="SignalP"/>
    </source>
</evidence>
<dbReference type="InterPro" id="IPR006311">
    <property type="entry name" value="TAT_signal"/>
</dbReference>
<dbReference type="PROSITE" id="PS51318">
    <property type="entry name" value="TAT"/>
    <property type="match status" value="1"/>
</dbReference>
<comment type="cofactor">
    <cofactor evidence="1">
        <name>FAD</name>
        <dbReference type="ChEBI" id="CHEBI:57692"/>
    </cofactor>
</comment>
<dbReference type="PANTHER" id="PTHR43400:SF10">
    <property type="entry name" value="3-OXOSTEROID 1-DEHYDROGENASE"/>
    <property type="match status" value="1"/>
</dbReference>
<evidence type="ECO:0000256" key="2">
    <source>
        <dbReference type="ARBA" id="ARBA00022630"/>
    </source>
</evidence>
<dbReference type="AlphaFoldDB" id="A0A6N8JMB8"/>
<dbReference type="PANTHER" id="PTHR43400">
    <property type="entry name" value="FUMARATE REDUCTASE"/>
    <property type="match status" value="1"/>
</dbReference>
<name>A0A6N8JMB8_9ACTN</name>
<proteinExistence type="predicted"/>
<evidence type="ECO:0000313" key="7">
    <source>
        <dbReference type="EMBL" id="MVX60184.1"/>
    </source>
</evidence>
<dbReference type="PROSITE" id="PS51257">
    <property type="entry name" value="PROKAR_LIPOPROTEIN"/>
    <property type="match status" value="1"/>
</dbReference>
<dbReference type="InterPro" id="IPR027477">
    <property type="entry name" value="Succ_DH/fumarate_Rdtase_cat_sf"/>
</dbReference>
<dbReference type="InterPro" id="IPR036188">
    <property type="entry name" value="FAD/NAD-bd_sf"/>
</dbReference>
<dbReference type="Pfam" id="PF00890">
    <property type="entry name" value="FAD_binding_2"/>
    <property type="match status" value="1"/>
</dbReference>
<keyword evidence="4" id="KW-0560">Oxidoreductase</keyword>
<dbReference type="InterPro" id="IPR003953">
    <property type="entry name" value="FAD-dep_OxRdtase_2_FAD-bd"/>
</dbReference>
<feature type="domain" description="FAD-dependent oxidoreductase 2 FAD-binding" evidence="6">
    <location>
        <begin position="63"/>
        <end position="512"/>
    </location>
</feature>
<dbReference type="OrthoDB" id="337830at2"/>
<keyword evidence="3" id="KW-0274">FAD</keyword>
<reference evidence="7 8" key="1">
    <citation type="submission" date="2019-12" db="EMBL/GenBank/DDBJ databases">
        <title>Microbes associate with the intestines of laboratory mice.</title>
        <authorList>
            <person name="Navarre W."/>
            <person name="Wong E."/>
        </authorList>
    </citation>
    <scope>NUCLEOTIDE SEQUENCE [LARGE SCALE GENOMIC DNA]</scope>
    <source>
        <strain evidence="7 8">NM66_B29</strain>
    </source>
</reference>
<accession>A0A6N8JMB8</accession>